<evidence type="ECO:0000313" key="5">
    <source>
        <dbReference type="Proteomes" id="UP001626550"/>
    </source>
</evidence>
<dbReference type="PROSITE" id="PS50297">
    <property type="entry name" value="ANK_REP_REGION"/>
    <property type="match status" value="2"/>
</dbReference>
<reference evidence="4 5" key="1">
    <citation type="submission" date="2024-11" db="EMBL/GenBank/DDBJ databases">
        <title>Adaptive evolution of stress response genes in parasites aligns with host niche diversity.</title>
        <authorList>
            <person name="Hahn C."/>
            <person name="Resl P."/>
        </authorList>
    </citation>
    <scope>NUCLEOTIDE SEQUENCE [LARGE SCALE GENOMIC DNA]</scope>
    <source>
        <strain evidence="4">EGGRZ-B1_66</strain>
        <tissue evidence="4">Body</tissue>
    </source>
</reference>
<dbReference type="PANTHER" id="PTHR24201">
    <property type="entry name" value="ANK_REP_REGION DOMAIN-CONTAINING PROTEIN"/>
    <property type="match status" value="1"/>
</dbReference>
<feature type="repeat" description="ANK" evidence="3">
    <location>
        <begin position="33"/>
        <end position="59"/>
    </location>
</feature>
<sequence>MYKNIHDAVKSGNVTAVAELVKQGASVNELDCNNMTPLHWAANVGAIEILQWLLWRKADPLILTPIGWNAVHIAAIRGHEACIQTLISRNILCKWGLRLDDTDNMGNTCTHLAAMEGHLPVVQFLVSSCGNKDYVLQSRNDNGETPKSLAQQFLKQNVVDYIEGLERSFAVPFGQDIIDQLAFPAHTAAHRGDLKQLRALIEGGIVKVNERDEQNSTPLHKAAGQGHCEVVQWLVEYGANPALLDDSGESPIDVARRFGQLAILYQLCPNADAEDLQNWQRSLLTRDVDAEIDQNNADLIAKRDGIDFVEDLGPSLADIDQPYGDLEGDPIQLSETEKTVSRNRAKRRMQKLESLYETARQDYKLLGGQPSEAEKLEIRKIREAER</sequence>
<dbReference type="Pfam" id="PF12796">
    <property type="entry name" value="Ank_2"/>
    <property type="match status" value="2"/>
</dbReference>
<keyword evidence="2 3" id="KW-0040">ANK repeat</keyword>
<dbReference type="InterPro" id="IPR036770">
    <property type="entry name" value="Ankyrin_rpt-contain_sf"/>
</dbReference>
<proteinExistence type="predicted"/>
<organism evidence="4 5">
    <name type="scientific">Cichlidogyrus casuarinus</name>
    <dbReference type="NCBI Taxonomy" id="1844966"/>
    <lineage>
        <taxon>Eukaryota</taxon>
        <taxon>Metazoa</taxon>
        <taxon>Spiralia</taxon>
        <taxon>Lophotrochozoa</taxon>
        <taxon>Platyhelminthes</taxon>
        <taxon>Monogenea</taxon>
        <taxon>Monopisthocotylea</taxon>
        <taxon>Dactylogyridea</taxon>
        <taxon>Ancyrocephalidae</taxon>
        <taxon>Cichlidogyrus</taxon>
    </lineage>
</organism>
<name>A0ABD2PZQ5_9PLAT</name>
<dbReference type="InterPro" id="IPR050776">
    <property type="entry name" value="Ank_Repeat/CDKN_Inhibitor"/>
</dbReference>
<protein>
    <submittedName>
        <fullName evidence="4">Ankyrin repeat domain-containing protein 42</fullName>
    </submittedName>
</protein>
<dbReference type="PROSITE" id="PS50088">
    <property type="entry name" value="ANK_REPEAT"/>
    <property type="match status" value="2"/>
</dbReference>
<dbReference type="SMART" id="SM00248">
    <property type="entry name" value="ANK"/>
    <property type="match status" value="6"/>
</dbReference>
<keyword evidence="1" id="KW-0677">Repeat</keyword>
<evidence type="ECO:0000256" key="1">
    <source>
        <dbReference type="ARBA" id="ARBA00022737"/>
    </source>
</evidence>
<evidence type="ECO:0000256" key="3">
    <source>
        <dbReference type="PROSITE-ProRule" id="PRU00023"/>
    </source>
</evidence>
<dbReference type="Gene3D" id="1.25.40.20">
    <property type="entry name" value="Ankyrin repeat-containing domain"/>
    <property type="match status" value="2"/>
</dbReference>
<dbReference type="Proteomes" id="UP001626550">
    <property type="component" value="Unassembled WGS sequence"/>
</dbReference>
<dbReference type="SUPFAM" id="SSF48403">
    <property type="entry name" value="Ankyrin repeat"/>
    <property type="match status" value="1"/>
</dbReference>
<evidence type="ECO:0000256" key="2">
    <source>
        <dbReference type="ARBA" id="ARBA00023043"/>
    </source>
</evidence>
<accession>A0ABD2PZQ5</accession>
<dbReference type="EMBL" id="JBJKFK010001514">
    <property type="protein sequence ID" value="KAL3312890.1"/>
    <property type="molecule type" value="Genomic_DNA"/>
</dbReference>
<keyword evidence="5" id="KW-1185">Reference proteome</keyword>
<feature type="repeat" description="ANK" evidence="3">
    <location>
        <begin position="214"/>
        <end position="246"/>
    </location>
</feature>
<gene>
    <name evidence="4" type="primary">ANKRD42</name>
    <name evidence="4" type="ORF">Ciccas_008514</name>
</gene>
<comment type="caution">
    <text evidence="4">The sequence shown here is derived from an EMBL/GenBank/DDBJ whole genome shotgun (WGS) entry which is preliminary data.</text>
</comment>
<dbReference type="AlphaFoldDB" id="A0ABD2PZQ5"/>
<evidence type="ECO:0000313" key="4">
    <source>
        <dbReference type="EMBL" id="KAL3312890.1"/>
    </source>
</evidence>
<dbReference type="PANTHER" id="PTHR24201:SF2">
    <property type="entry name" value="ANKYRIN REPEAT DOMAIN-CONTAINING PROTEIN 42"/>
    <property type="match status" value="1"/>
</dbReference>
<dbReference type="InterPro" id="IPR002110">
    <property type="entry name" value="Ankyrin_rpt"/>
</dbReference>